<dbReference type="RefSeq" id="WP_068266560.1">
    <property type="nucleotide sequence ID" value="NZ_LWSK01000124.1"/>
</dbReference>
<gene>
    <name evidence="1" type="ORF">LF1_36910</name>
</gene>
<sequence>MAEILGWSLAKLDRRTKEKAIPSMLDGDRRLYEIDAVIDAIKAGTAEAEAVAAERQAAKQAAKNANKEGAADA</sequence>
<evidence type="ECO:0000313" key="1">
    <source>
        <dbReference type="EMBL" id="KAA1261147.1"/>
    </source>
</evidence>
<evidence type="ECO:0000313" key="2">
    <source>
        <dbReference type="Proteomes" id="UP000322699"/>
    </source>
</evidence>
<proteinExistence type="predicted"/>
<dbReference type="OrthoDB" id="289959at2"/>
<dbReference type="EMBL" id="VRLW01000001">
    <property type="protein sequence ID" value="KAA1261147.1"/>
    <property type="molecule type" value="Genomic_DNA"/>
</dbReference>
<dbReference type="Proteomes" id="UP000322699">
    <property type="component" value="Unassembled WGS sequence"/>
</dbReference>
<accession>A0A5B1CJ09</accession>
<keyword evidence="2" id="KW-1185">Reference proteome</keyword>
<protein>
    <submittedName>
        <fullName evidence="1">Uncharacterized protein</fullName>
    </submittedName>
</protein>
<reference evidence="1 2" key="1">
    <citation type="submission" date="2019-08" db="EMBL/GenBank/DDBJ databases">
        <title>Deep-cultivation of Planctomycetes and their phenomic and genomic characterization uncovers novel biology.</title>
        <authorList>
            <person name="Wiegand S."/>
            <person name="Jogler M."/>
            <person name="Boedeker C."/>
            <person name="Pinto D."/>
            <person name="Vollmers J."/>
            <person name="Rivas-Marin E."/>
            <person name="Kohn T."/>
            <person name="Peeters S.H."/>
            <person name="Heuer A."/>
            <person name="Rast P."/>
            <person name="Oberbeckmann S."/>
            <person name="Bunk B."/>
            <person name="Jeske O."/>
            <person name="Meyerdierks A."/>
            <person name="Storesund J.E."/>
            <person name="Kallscheuer N."/>
            <person name="Luecker S."/>
            <person name="Lage O.M."/>
            <person name="Pohl T."/>
            <person name="Merkel B.J."/>
            <person name="Hornburger P."/>
            <person name="Mueller R.-W."/>
            <person name="Bruemmer F."/>
            <person name="Labrenz M."/>
            <person name="Spormann A.M."/>
            <person name="Op Den Camp H."/>
            <person name="Overmann J."/>
            <person name="Amann R."/>
            <person name="Jetten M.S.M."/>
            <person name="Mascher T."/>
            <person name="Medema M.H."/>
            <person name="Devos D.P."/>
            <person name="Kaster A.-K."/>
            <person name="Ovreas L."/>
            <person name="Rohde M."/>
            <person name="Galperin M.Y."/>
            <person name="Jogler C."/>
        </authorList>
    </citation>
    <scope>NUCLEOTIDE SEQUENCE [LARGE SCALE GENOMIC DNA]</scope>
    <source>
        <strain evidence="1 2">LF1</strain>
    </source>
</reference>
<name>A0A5B1CJ09_9BACT</name>
<dbReference type="AlphaFoldDB" id="A0A5B1CJ09"/>
<organism evidence="1 2">
    <name type="scientific">Rubripirellula obstinata</name>
    <dbReference type="NCBI Taxonomy" id="406547"/>
    <lineage>
        <taxon>Bacteria</taxon>
        <taxon>Pseudomonadati</taxon>
        <taxon>Planctomycetota</taxon>
        <taxon>Planctomycetia</taxon>
        <taxon>Pirellulales</taxon>
        <taxon>Pirellulaceae</taxon>
        <taxon>Rubripirellula</taxon>
    </lineage>
</organism>
<comment type="caution">
    <text evidence="1">The sequence shown here is derived from an EMBL/GenBank/DDBJ whole genome shotgun (WGS) entry which is preliminary data.</text>
</comment>